<evidence type="ECO:0000313" key="2">
    <source>
        <dbReference type="EMBL" id="MBM7124789.1"/>
    </source>
</evidence>
<feature type="domain" description="Phage tail collar" evidence="1">
    <location>
        <begin position="10"/>
        <end position="66"/>
    </location>
</feature>
<proteinExistence type="predicted"/>
<dbReference type="SUPFAM" id="SSF88874">
    <property type="entry name" value="Receptor-binding domain of short tail fibre protein gp12"/>
    <property type="match status" value="1"/>
</dbReference>
<dbReference type="RefSeq" id="WP_204680320.1">
    <property type="nucleotide sequence ID" value="NZ_BSNR01000011.1"/>
</dbReference>
<accession>A0ABS2K1N7</accession>
<dbReference type="InterPro" id="IPR011083">
    <property type="entry name" value="Phage_tail_collar_dom"/>
</dbReference>
<evidence type="ECO:0000313" key="3">
    <source>
        <dbReference type="Proteomes" id="UP001430149"/>
    </source>
</evidence>
<name>A0ABS2K1N7_9GAMM</name>
<dbReference type="Pfam" id="PF07484">
    <property type="entry name" value="Collar"/>
    <property type="match status" value="1"/>
</dbReference>
<dbReference type="EMBL" id="JADIKE010000029">
    <property type="protein sequence ID" value="MBM7124789.1"/>
    <property type="molecule type" value="Genomic_DNA"/>
</dbReference>
<dbReference type="Proteomes" id="UP001430149">
    <property type="component" value="Unassembled WGS sequence"/>
</dbReference>
<organism evidence="2 3">
    <name type="scientific">Dyella flava</name>
    <dbReference type="NCBI Taxonomy" id="1920170"/>
    <lineage>
        <taxon>Bacteria</taxon>
        <taxon>Pseudomonadati</taxon>
        <taxon>Pseudomonadota</taxon>
        <taxon>Gammaproteobacteria</taxon>
        <taxon>Lysobacterales</taxon>
        <taxon>Rhodanobacteraceae</taxon>
        <taxon>Dyella</taxon>
    </lineage>
</organism>
<dbReference type="Gene3D" id="3.90.1340.10">
    <property type="entry name" value="Phage tail collar domain"/>
    <property type="match status" value="1"/>
</dbReference>
<reference evidence="2" key="1">
    <citation type="submission" date="2020-10" db="EMBL/GenBank/DDBJ databases">
        <title>Phylogeny of dyella-like bacteria.</title>
        <authorList>
            <person name="Fu J."/>
        </authorList>
    </citation>
    <scope>NUCLEOTIDE SEQUENCE</scope>
    <source>
        <strain evidence="2">DHOC52</strain>
    </source>
</reference>
<keyword evidence="3" id="KW-1185">Reference proteome</keyword>
<protein>
    <submittedName>
        <fullName evidence="2">Phage tail protein</fullName>
    </submittedName>
</protein>
<dbReference type="InterPro" id="IPR037053">
    <property type="entry name" value="Phage_tail_collar_dom_sf"/>
</dbReference>
<comment type="caution">
    <text evidence="2">The sequence shown here is derived from an EMBL/GenBank/DDBJ whole genome shotgun (WGS) entry which is preliminary data.</text>
</comment>
<evidence type="ECO:0000259" key="1">
    <source>
        <dbReference type="Pfam" id="PF07484"/>
    </source>
</evidence>
<gene>
    <name evidence="2" type="ORF">ISP19_05300</name>
</gene>
<sequence length="181" mass="19024">MSQQSTPYVGEIRLFAFQRIPVGWLACDGSLQSINNYQPLYVLLGTTYGGDGQTTFGLPDLRGRVPVHQGTGTGLSPRVMGQVFGTETVTLNSTQMPTHMHLYNASTAAASANLPTNAELGALTNDTMYTTVPGPRAVQLSTQSVAPAGGTGGGVLPHDNTMPTLTLSYCIAFAGIYPSQN</sequence>